<evidence type="ECO:0000256" key="2">
    <source>
        <dbReference type="ARBA" id="ARBA00004613"/>
    </source>
</evidence>
<dbReference type="Pfam" id="PF20147">
    <property type="entry name" value="Crinkler"/>
    <property type="match status" value="1"/>
</dbReference>
<proteinExistence type="predicted"/>
<evidence type="ECO:0000256" key="3">
    <source>
        <dbReference type="ARBA" id="ARBA00022525"/>
    </source>
</evidence>
<organism evidence="5 6">
    <name type="scientific">Rhizophagus clarus</name>
    <dbReference type="NCBI Taxonomy" id="94130"/>
    <lineage>
        <taxon>Eukaryota</taxon>
        <taxon>Fungi</taxon>
        <taxon>Fungi incertae sedis</taxon>
        <taxon>Mucoromycota</taxon>
        <taxon>Glomeromycotina</taxon>
        <taxon>Glomeromycetes</taxon>
        <taxon>Glomerales</taxon>
        <taxon>Glomeraceae</taxon>
        <taxon>Rhizophagus</taxon>
    </lineage>
</organism>
<name>A0A2Z6RIU0_9GLOM</name>
<evidence type="ECO:0000313" key="5">
    <source>
        <dbReference type="EMBL" id="GBC02114.1"/>
    </source>
</evidence>
<comment type="subcellular location">
    <subcellularLocation>
        <location evidence="1">Host cell</location>
    </subcellularLocation>
    <subcellularLocation>
        <location evidence="2">Secreted</location>
    </subcellularLocation>
</comment>
<dbReference type="GO" id="GO:0005576">
    <property type="term" value="C:extracellular region"/>
    <property type="evidence" value="ECO:0007669"/>
    <property type="project" value="UniProtKB-SubCell"/>
</dbReference>
<feature type="domain" description="Crinkler effector protein N-terminal" evidence="4">
    <location>
        <begin position="3"/>
        <end position="123"/>
    </location>
</feature>
<evidence type="ECO:0000313" key="6">
    <source>
        <dbReference type="Proteomes" id="UP000247702"/>
    </source>
</evidence>
<reference evidence="5 6" key="1">
    <citation type="submission" date="2017-11" db="EMBL/GenBank/DDBJ databases">
        <title>The genome of Rhizophagus clarus HR1 reveals common genetic basis of auxotrophy among arbuscular mycorrhizal fungi.</title>
        <authorList>
            <person name="Kobayashi Y."/>
        </authorList>
    </citation>
    <scope>NUCLEOTIDE SEQUENCE [LARGE SCALE GENOMIC DNA]</scope>
    <source>
        <strain evidence="5 6">HR1</strain>
    </source>
</reference>
<dbReference type="InterPro" id="IPR045379">
    <property type="entry name" value="Crinkler_N"/>
</dbReference>
<dbReference type="EMBL" id="BEXD01003811">
    <property type="protein sequence ID" value="GBC02114.1"/>
    <property type="molecule type" value="Genomic_DNA"/>
</dbReference>
<gene>
    <name evidence="5" type="ORF">RclHR1_04460004</name>
</gene>
<dbReference type="GO" id="GO:0043657">
    <property type="term" value="C:host cell"/>
    <property type="evidence" value="ECO:0007669"/>
    <property type="project" value="UniProtKB-SubCell"/>
</dbReference>
<keyword evidence="3" id="KW-0964">Secreted</keyword>
<dbReference type="AlphaFoldDB" id="A0A2Z6RIU0"/>
<evidence type="ECO:0000256" key="1">
    <source>
        <dbReference type="ARBA" id="ARBA00004340"/>
    </source>
</evidence>
<protein>
    <recommendedName>
        <fullName evidence="4">Crinkler effector protein N-terminal domain-containing protein</fullName>
    </recommendedName>
</protein>
<sequence length="591" mass="67937">MMLSLNCLILGRASEKSFTEDIGEEYDTDDKVKIKFVDFKVSHLKEKLFRRQIIKDITSSSEYIDLWKVDGKKVNEEENNLKEFTESDIKEKLGGVKMVGKNKLKSYFIKMSEEEEEDIHVFIVSTTTGKCLPTFYLSNKRFAVTKYRVGSDLFFRVKAGPSQQGVPQGPNWNDASSVYSWIQTFQLNRGRNRLVTSFGMDFEFCGRDDTIDILWNGNNLLNRNGIVERFKYHGDREKEHHPIPVVACGPGTGKSRFLDEVEELLKRNVDDLDDPNNKDNEDIQKIRNAFKNMVVINTTYGNGSPAKFEDLIIVQIDDDQVINAETSLAIRILYEYFRPKHNYGRFSFSDFRSLCKKHSTISEFTLNTALQVVHTDTVKQKETLIVLVLGIDEFNKLHDVHKGACKALVNSIGGMMLDSQNIFFIPIMAGTIEGPLEEYITESRYKQLRLPLYLLDRNHATEIGKTMGLIDEKYGKLHPYFQVSIGDVGGHVRTLEYFYEFFEREMETKDPDKKDPYKVEINHIMHQVEAKISYEYGLGSYSRWLTEVLAKAILNLPVNKDDKIKFNGKSTSYRDLSSMGLINLVLADTTT</sequence>
<evidence type="ECO:0000259" key="4">
    <source>
        <dbReference type="Pfam" id="PF20147"/>
    </source>
</evidence>
<dbReference type="Proteomes" id="UP000247702">
    <property type="component" value="Unassembled WGS sequence"/>
</dbReference>
<keyword evidence="6" id="KW-1185">Reference proteome</keyword>
<comment type="caution">
    <text evidence="5">The sequence shown here is derived from an EMBL/GenBank/DDBJ whole genome shotgun (WGS) entry which is preliminary data.</text>
</comment>
<accession>A0A2Z6RIU0</accession>